<organism evidence="5 6">
    <name type="scientific">Streptomyces jumonjinensis</name>
    <dbReference type="NCBI Taxonomy" id="1945"/>
    <lineage>
        <taxon>Bacteria</taxon>
        <taxon>Bacillati</taxon>
        <taxon>Actinomycetota</taxon>
        <taxon>Actinomycetes</taxon>
        <taxon>Kitasatosporales</taxon>
        <taxon>Streptomycetaceae</taxon>
        <taxon>Streptomyces</taxon>
    </lineage>
</organism>
<dbReference type="InterPro" id="IPR046826">
    <property type="entry name" value="PDH_N"/>
</dbReference>
<dbReference type="SUPFAM" id="SSF48179">
    <property type="entry name" value="6-phosphogluconate dehydrogenase C-terminal domain-like"/>
    <property type="match status" value="1"/>
</dbReference>
<comment type="caution">
    <text evidence="5">The sequence shown here is derived from an EMBL/GenBank/DDBJ whole genome shotgun (WGS) entry which is preliminary data.</text>
</comment>
<dbReference type="GO" id="GO:0006571">
    <property type="term" value="P:tyrosine biosynthetic process"/>
    <property type="evidence" value="ECO:0007669"/>
    <property type="project" value="InterPro"/>
</dbReference>
<sequence>MTSTGLERVIVIGCGLIGTSIALALTRAGVEVALDDLDPHTLGQARSMGAGTALTEHTPLADLVVIATPPSAVVDTLYEAQARGLGRAYTDVASAKEHIWTEAELRGSDLQGYVPGHPMAGRELSGPAAAQPDLFAGRPWILCPYPGVEKEALAAVDALVSLCGARRTDMAPARHDRAVAALSHLPQLVSSALAAQLTDLDPEVLALAGTGVRDTTRIAGSDRRMWGDILAQNASAVADAVSRLADELASAAAELRTNGPSGGSALVDALLGRGNLGRSALLDAAPKTPVPTPLTPKSPIPAPLTSLTPKAPVPAPARGPYGTLRLAPGRPTGPLPTFRPFQFQPTAGDPE</sequence>
<dbReference type="InterPro" id="IPR036291">
    <property type="entry name" value="NAD(P)-bd_dom_sf"/>
</dbReference>
<dbReference type="NCBIfam" id="NF005112">
    <property type="entry name" value="PRK06545.2-4"/>
    <property type="match status" value="1"/>
</dbReference>
<reference evidence="5 6" key="1">
    <citation type="submission" date="2019-05" db="EMBL/GenBank/DDBJ databases">
        <title>Comparative genomics and metabolomics analyses of clavulanic acid producing Streptomyces species provides insight into specialized metabolism and evolution of beta-lactam biosynthetic gene clusters.</title>
        <authorList>
            <person name="Moore M.A."/>
            <person name="Cruz-Morales P."/>
            <person name="Barona Gomez F."/>
            <person name="Kapil T."/>
        </authorList>
    </citation>
    <scope>NUCLEOTIDE SEQUENCE [LARGE SCALE GENOMIC DNA]</scope>
    <source>
        <strain evidence="5 6">NRRL 5741</strain>
    </source>
</reference>
<dbReference type="GO" id="GO:0070403">
    <property type="term" value="F:NAD+ binding"/>
    <property type="evidence" value="ECO:0007669"/>
    <property type="project" value="InterPro"/>
</dbReference>
<keyword evidence="6" id="KW-1185">Reference proteome</keyword>
<evidence type="ECO:0000256" key="3">
    <source>
        <dbReference type="SAM" id="MobiDB-lite"/>
    </source>
</evidence>
<proteinExistence type="inferred from homology"/>
<keyword evidence="2" id="KW-0560">Oxidoreductase</keyword>
<dbReference type="InterPro" id="IPR046825">
    <property type="entry name" value="PDH_C"/>
</dbReference>
<evidence type="ECO:0000256" key="2">
    <source>
        <dbReference type="ARBA" id="ARBA00023002"/>
    </source>
</evidence>
<dbReference type="OrthoDB" id="9802008at2"/>
<dbReference type="RefSeq" id="WP_153526004.1">
    <property type="nucleotide sequence ID" value="NZ_JBEPDZ010000028.1"/>
</dbReference>
<dbReference type="Gene3D" id="3.40.50.720">
    <property type="entry name" value="NAD(P)-binding Rossmann-like Domain"/>
    <property type="match status" value="1"/>
</dbReference>
<gene>
    <name evidence="5" type="ORF">FF041_32585</name>
</gene>
<dbReference type="EMBL" id="VCLA01000192">
    <property type="protein sequence ID" value="MQT04721.1"/>
    <property type="molecule type" value="Genomic_DNA"/>
</dbReference>
<dbReference type="PANTHER" id="PTHR21363:SF0">
    <property type="entry name" value="PREPHENATE DEHYDROGENASE [NADP(+)]"/>
    <property type="match status" value="1"/>
</dbReference>
<accession>A0A646KS98</accession>
<dbReference type="SUPFAM" id="SSF51735">
    <property type="entry name" value="NAD(P)-binding Rossmann-fold domains"/>
    <property type="match status" value="1"/>
</dbReference>
<dbReference type="GO" id="GO:0004665">
    <property type="term" value="F:prephenate dehydrogenase (NADP+) activity"/>
    <property type="evidence" value="ECO:0007669"/>
    <property type="project" value="InterPro"/>
</dbReference>
<dbReference type="Gene3D" id="1.10.3660.10">
    <property type="entry name" value="6-phosphogluconate dehydrogenase C-terminal like domain"/>
    <property type="match status" value="1"/>
</dbReference>
<dbReference type="InterPro" id="IPR003099">
    <property type="entry name" value="Prephen_DH"/>
</dbReference>
<dbReference type="Proteomes" id="UP000419138">
    <property type="component" value="Unassembled WGS sequence"/>
</dbReference>
<dbReference type="GO" id="GO:0008977">
    <property type="term" value="F:prephenate dehydrogenase (NAD+) activity"/>
    <property type="evidence" value="ECO:0007669"/>
    <property type="project" value="InterPro"/>
</dbReference>
<evidence type="ECO:0000313" key="6">
    <source>
        <dbReference type="Proteomes" id="UP000419138"/>
    </source>
</evidence>
<protein>
    <submittedName>
        <fullName evidence="5">Prephenate dehydrogenase/arogenate dehydrogenase family protein</fullName>
    </submittedName>
</protein>
<name>A0A646KS98_STRJU</name>
<feature type="region of interest" description="Disordered" evidence="3">
    <location>
        <begin position="283"/>
        <end position="351"/>
    </location>
</feature>
<comment type="similarity">
    <text evidence="1">Belongs to the prephenate/arogenate dehydrogenase family.</text>
</comment>
<evidence type="ECO:0000259" key="4">
    <source>
        <dbReference type="PROSITE" id="PS51176"/>
    </source>
</evidence>
<feature type="compositionally biased region" description="Pro residues" evidence="3">
    <location>
        <begin position="288"/>
        <end position="302"/>
    </location>
</feature>
<dbReference type="InterPro" id="IPR050812">
    <property type="entry name" value="Preph/Arog_dehydrog"/>
</dbReference>
<evidence type="ECO:0000313" key="5">
    <source>
        <dbReference type="EMBL" id="MQT04721.1"/>
    </source>
</evidence>
<dbReference type="PROSITE" id="PS51176">
    <property type="entry name" value="PDH_ADH"/>
    <property type="match status" value="1"/>
</dbReference>
<feature type="domain" description="Prephenate/arogenate dehydrogenase" evidence="4">
    <location>
        <begin position="7"/>
        <end position="289"/>
    </location>
</feature>
<evidence type="ECO:0000256" key="1">
    <source>
        <dbReference type="ARBA" id="ARBA00007964"/>
    </source>
</evidence>
<dbReference type="InterPro" id="IPR008927">
    <property type="entry name" value="6-PGluconate_DH-like_C_sf"/>
</dbReference>
<dbReference type="PANTHER" id="PTHR21363">
    <property type="entry name" value="PREPHENATE DEHYDROGENASE"/>
    <property type="match status" value="1"/>
</dbReference>
<dbReference type="Pfam" id="PF02153">
    <property type="entry name" value="PDH_N"/>
    <property type="match status" value="1"/>
</dbReference>
<dbReference type="AlphaFoldDB" id="A0A646KS98"/>
<dbReference type="Pfam" id="PF20463">
    <property type="entry name" value="PDH_C"/>
    <property type="match status" value="1"/>
</dbReference>